<reference evidence="1 2" key="1">
    <citation type="journal article" date="2019" name="Sci. Rep.">
        <title>Orb-weaving spider Araneus ventricosus genome elucidates the spidroin gene catalogue.</title>
        <authorList>
            <person name="Kono N."/>
            <person name="Nakamura H."/>
            <person name="Ohtoshi R."/>
            <person name="Moran D.A.P."/>
            <person name="Shinohara A."/>
            <person name="Yoshida Y."/>
            <person name="Fujiwara M."/>
            <person name="Mori M."/>
            <person name="Tomita M."/>
            <person name="Arakawa K."/>
        </authorList>
    </citation>
    <scope>NUCLEOTIDE SEQUENCE [LARGE SCALE GENOMIC DNA]</scope>
</reference>
<protein>
    <submittedName>
        <fullName evidence="1">Uncharacterized protein</fullName>
    </submittedName>
</protein>
<proteinExistence type="predicted"/>
<comment type="caution">
    <text evidence="1">The sequence shown here is derived from an EMBL/GenBank/DDBJ whole genome shotgun (WGS) entry which is preliminary data.</text>
</comment>
<evidence type="ECO:0000313" key="2">
    <source>
        <dbReference type="Proteomes" id="UP000499080"/>
    </source>
</evidence>
<keyword evidence="2" id="KW-1185">Reference proteome</keyword>
<accession>A0A4Y2AZ48</accession>
<gene>
    <name evidence="1" type="ORF">AVEN_34571_1</name>
</gene>
<sequence>MNEQSRLEMMIPILLLHQYRKPAEPGSSVLSTGSTENGSPVYDISPSPSVSWRRLWGQVIGRPGIRLRRSPIGIRHLKILLYGGSRKPGDPLQRITYFSFEIESLAYGLSFRSTLAVVLKIDTAESKVSCLLKSISVELWIIVVGLF</sequence>
<dbReference type="Proteomes" id="UP000499080">
    <property type="component" value="Unassembled WGS sequence"/>
</dbReference>
<dbReference type="AlphaFoldDB" id="A0A4Y2AZ48"/>
<name>A0A4Y2AZ48_ARAVE</name>
<evidence type="ECO:0000313" key="1">
    <source>
        <dbReference type="EMBL" id="GBL85371.1"/>
    </source>
</evidence>
<organism evidence="1 2">
    <name type="scientific">Araneus ventricosus</name>
    <name type="common">Orbweaver spider</name>
    <name type="synonym">Epeira ventricosa</name>
    <dbReference type="NCBI Taxonomy" id="182803"/>
    <lineage>
        <taxon>Eukaryota</taxon>
        <taxon>Metazoa</taxon>
        <taxon>Ecdysozoa</taxon>
        <taxon>Arthropoda</taxon>
        <taxon>Chelicerata</taxon>
        <taxon>Arachnida</taxon>
        <taxon>Araneae</taxon>
        <taxon>Araneomorphae</taxon>
        <taxon>Entelegynae</taxon>
        <taxon>Araneoidea</taxon>
        <taxon>Araneidae</taxon>
        <taxon>Araneus</taxon>
    </lineage>
</organism>
<dbReference type="EMBL" id="BGPR01000043">
    <property type="protein sequence ID" value="GBL85371.1"/>
    <property type="molecule type" value="Genomic_DNA"/>
</dbReference>